<dbReference type="SMART" id="SM00487">
    <property type="entry name" value="DEXDc"/>
    <property type="match status" value="1"/>
</dbReference>
<dbReference type="Gene3D" id="3.40.50.300">
    <property type="entry name" value="P-loop containing nucleotide triphosphate hydrolases"/>
    <property type="match status" value="2"/>
</dbReference>
<evidence type="ECO:0000256" key="2">
    <source>
        <dbReference type="ARBA" id="ARBA00022840"/>
    </source>
</evidence>
<proteinExistence type="predicted"/>
<dbReference type="Pfam" id="PF00270">
    <property type="entry name" value="DEAD"/>
    <property type="match status" value="1"/>
</dbReference>
<evidence type="ECO:0000313" key="6">
    <source>
        <dbReference type="Proteomes" id="UP001206639"/>
    </source>
</evidence>
<dbReference type="InterPro" id="IPR001650">
    <property type="entry name" value="Helicase_C-like"/>
</dbReference>
<dbReference type="SMART" id="SM00490">
    <property type="entry name" value="HELICc"/>
    <property type="match status" value="1"/>
</dbReference>
<dbReference type="Pfam" id="PF00271">
    <property type="entry name" value="Helicase_C"/>
    <property type="match status" value="1"/>
</dbReference>
<keyword evidence="2" id="KW-0067">ATP-binding</keyword>
<dbReference type="PROSITE" id="PS51192">
    <property type="entry name" value="HELICASE_ATP_BIND_1"/>
    <property type="match status" value="1"/>
</dbReference>
<accession>A0ABT2M5T9</accession>
<feature type="domain" description="Helicase ATP-binding" evidence="3">
    <location>
        <begin position="31"/>
        <end position="210"/>
    </location>
</feature>
<dbReference type="GO" id="GO:0004386">
    <property type="term" value="F:helicase activity"/>
    <property type="evidence" value="ECO:0007669"/>
    <property type="project" value="UniProtKB-KW"/>
</dbReference>
<dbReference type="InterPro" id="IPR014001">
    <property type="entry name" value="Helicase_ATP-bd"/>
</dbReference>
<dbReference type="PROSITE" id="PS51194">
    <property type="entry name" value="HELICASE_CTER"/>
    <property type="match status" value="1"/>
</dbReference>
<keyword evidence="1" id="KW-0547">Nucleotide-binding</keyword>
<comment type="caution">
    <text evidence="5">The sequence shown here is derived from an EMBL/GenBank/DDBJ whole genome shotgun (WGS) entry which is preliminary data.</text>
</comment>
<dbReference type="SUPFAM" id="SSF52540">
    <property type="entry name" value="P-loop containing nucleoside triphosphate hydrolases"/>
    <property type="match status" value="1"/>
</dbReference>
<dbReference type="PANTHER" id="PTHR47962:SF5">
    <property type="entry name" value="ATP-DEPENDENT HELICASE LHR-RELATED"/>
    <property type="match status" value="1"/>
</dbReference>
<dbReference type="PANTHER" id="PTHR47962">
    <property type="entry name" value="ATP-DEPENDENT HELICASE LHR-RELATED-RELATED"/>
    <property type="match status" value="1"/>
</dbReference>
<keyword evidence="5" id="KW-0347">Helicase</keyword>
<dbReference type="Proteomes" id="UP001206639">
    <property type="component" value="Unassembled WGS sequence"/>
</dbReference>
<reference evidence="6" key="1">
    <citation type="submission" date="2023-07" db="EMBL/GenBank/DDBJ databases">
        <authorList>
            <person name="Deng Y."/>
            <person name="Zhang Y.-Q."/>
        </authorList>
    </citation>
    <scope>NUCLEOTIDE SEQUENCE [LARGE SCALE GENOMIC DNA]</scope>
    <source>
        <strain evidence="6">CPCC 205710</strain>
    </source>
</reference>
<evidence type="ECO:0000259" key="3">
    <source>
        <dbReference type="PROSITE" id="PS51192"/>
    </source>
</evidence>
<dbReference type="InterPro" id="IPR011545">
    <property type="entry name" value="DEAD/DEAH_box_helicase_dom"/>
</dbReference>
<protein>
    <submittedName>
        <fullName evidence="5">DEAD/DEAH box helicase</fullName>
    </submittedName>
</protein>
<name>A0ABT2M5T9_9MYCO</name>
<evidence type="ECO:0000259" key="4">
    <source>
        <dbReference type="PROSITE" id="PS51194"/>
    </source>
</evidence>
<evidence type="ECO:0000256" key="1">
    <source>
        <dbReference type="ARBA" id="ARBA00022741"/>
    </source>
</evidence>
<feature type="domain" description="Helicase C-terminal" evidence="4">
    <location>
        <begin position="240"/>
        <end position="410"/>
    </location>
</feature>
<dbReference type="InterPro" id="IPR027417">
    <property type="entry name" value="P-loop_NTPase"/>
</dbReference>
<keyword evidence="5" id="KW-0378">Hydrolase</keyword>
<evidence type="ECO:0000313" key="5">
    <source>
        <dbReference type="EMBL" id="MCT7657633.1"/>
    </source>
</evidence>
<dbReference type="RefSeq" id="WP_260991661.1">
    <property type="nucleotide sequence ID" value="NZ_JAODWD010000001.1"/>
</dbReference>
<organism evidence="5 6">
    <name type="scientific">Mycobacterium deserti</name>
    <dbReference type="NCBI Taxonomy" id="2978347"/>
    <lineage>
        <taxon>Bacteria</taxon>
        <taxon>Bacillati</taxon>
        <taxon>Actinomycetota</taxon>
        <taxon>Actinomycetes</taxon>
        <taxon>Mycobacteriales</taxon>
        <taxon>Mycobacteriaceae</taxon>
        <taxon>Mycobacterium</taxon>
    </lineage>
</organism>
<dbReference type="InterPro" id="IPR052511">
    <property type="entry name" value="ATP-dep_Helicase"/>
</dbReference>
<keyword evidence="6" id="KW-1185">Reference proteome</keyword>
<dbReference type="EMBL" id="JAODWD010000001">
    <property type="protein sequence ID" value="MCT7657633.1"/>
    <property type="molecule type" value="Genomic_DNA"/>
</dbReference>
<gene>
    <name evidence="5" type="ORF">N4S67_04275</name>
</gene>
<sequence length="698" mass="76945">MNDSNLHPVVLHHIVNTLEWNGLRPLQQAAIEPILHGHDALLLAPTAGGKTEAAAFPILTRAANENWWGLSVLYVCPLRALLNNIEPRLHTYAEWVGRRAQLWHGDTGQGKRQKILEDPPDILLTTPESLEGMLVSTKVNPREHFANLRAIIIDEVHAFAGDDRGWHLLAVLERLERLAGQRIQRIGLSATVGNPAQLLRWLQGSEADQRPADVVAPELVANSGRPPGDVTLDHVGSIPNAAKVISLLHAGEKRLVFCESRREVEELARELRAHEVTTFVSHSSLSVDERRRAEQAFAEARDCVIVSTSTLELGIDVGDLDRVIQINAPSSVASFLQRLGRTGRRPGTLRNALFLTTTSEGLLRAAGVLRLWTRGYVEPVLAPRSPRHIAAQQLLAICLQESRVGLNVWREWWNGLPIFDEHANQIVAGLVESLHLESDAGMLFIGPEAEQRFGRRNFMDLVSVFTANPEFTVIEGRHELGTVDPIVLTRKVAGPRIIVLAARSWQVTYIDWKRRRCYVEPSDIPARMRWAGDAGPLSFSLVRAERGVLLGVDPEVTISKRAAKALEEIRENHHIEVSANGLVLLREGDDVHWWTWAGARANATLIAGLSGIADDAQRPDNFRVRLRGTEAAEYLPAALKGLGWDEVLPFVSPAALAGLKFSEVLPPDLAVATIAERLADHDGAKAVAAEPLVWNVAT</sequence>